<dbReference type="InterPro" id="IPR005993">
    <property type="entry name" value="GMPR"/>
</dbReference>
<dbReference type="SMART" id="SM01240">
    <property type="entry name" value="IMPDH"/>
    <property type="match status" value="1"/>
</dbReference>
<sequence length="362" mass="40475">MRIIPDIKLDFDDVLLKPKRSELKSREEVDLTRTYVFPHSKKEWTGIPIMASNMDTTGRFKMARELIKYKMLTVLNKFYTIDEWVENYDPSMKSYVIPSIGTSDEEFEKYKNLRNKLTEVPDFLCIDVANGYGEYLINFVKRIRESFKDVTLIAGNVVSSEMTEELILAGVDIVKIGIGSGAACTTRLKTGVGCPQLSAVIECGDSAHGVNGMIISDGGCRMPADIAKAFAGGADFVMLGGMLAGHDESGGDMIVERYLTNALDEMGNQIIEEKIFKIFYGMSSNTAQNKYYGEQKKYRASEGRTVKVPYKGKVEKTVQEILGGLRSTCTYVGAKCLKNLPKCATFFLVNNTHNTVFEKYER</sequence>
<evidence type="ECO:0000259" key="8">
    <source>
        <dbReference type="Pfam" id="PF00478"/>
    </source>
</evidence>
<dbReference type="EMBL" id="MN739774">
    <property type="protein sequence ID" value="QHT25701.1"/>
    <property type="molecule type" value="Genomic_DNA"/>
</dbReference>
<dbReference type="GO" id="GO:0003920">
    <property type="term" value="F:GMP reductase activity"/>
    <property type="evidence" value="ECO:0007669"/>
    <property type="project" value="UniProtKB-EC"/>
</dbReference>
<evidence type="ECO:0000256" key="5">
    <source>
        <dbReference type="ARBA" id="ARBA00023002"/>
    </source>
</evidence>
<evidence type="ECO:0000256" key="3">
    <source>
        <dbReference type="ARBA" id="ARBA00022857"/>
    </source>
</evidence>
<dbReference type="PIRSF" id="PIRSF000235">
    <property type="entry name" value="GMP_reductase"/>
    <property type="match status" value="1"/>
</dbReference>
<dbReference type="PANTHER" id="PTHR43170">
    <property type="entry name" value="GMP REDUCTASE"/>
    <property type="match status" value="1"/>
</dbReference>
<dbReference type="NCBIfam" id="NF003470">
    <property type="entry name" value="PRK05096.1"/>
    <property type="match status" value="1"/>
</dbReference>
<keyword evidence="3" id="KW-0521">NADP</keyword>
<accession>A0A6C0EAR3</accession>
<dbReference type="Pfam" id="PF00478">
    <property type="entry name" value="IMPDH"/>
    <property type="match status" value="1"/>
</dbReference>
<dbReference type="GO" id="GO:1902560">
    <property type="term" value="C:GMP reductase complex"/>
    <property type="evidence" value="ECO:0007669"/>
    <property type="project" value="InterPro"/>
</dbReference>
<dbReference type="CDD" id="cd00381">
    <property type="entry name" value="IMPDH"/>
    <property type="match status" value="1"/>
</dbReference>
<organism evidence="9">
    <name type="scientific">viral metagenome</name>
    <dbReference type="NCBI Taxonomy" id="1070528"/>
    <lineage>
        <taxon>unclassified sequences</taxon>
        <taxon>metagenomes</taxon>
        <taxon>organismal metagenomes</taxon>
    </lineage>
</organism>
<dbReference type="SUPFAM" id="SSF51412">
    <property type="entry name" value="Inosine monophosphate dehydrogenase (IMPDH)"/>
    <property type="match status" value="1"/>
</dbReference>
<evidence type="ECO:0000313" key="9">
    <source>
        <dbReference type="EMBL" id="QHT25701.1"/>
    </source>
</evidence>
<evidence type="ECO:0000256" key="6">
    <source>
        <dbReference type="ARBA" id="ARBA00030699"/>
    </source>
</evidence>
<dbReference type="InterPro" id="IPR001093">
    <property type="entry name" value="IMP_DH_GMPRt"/>
</dbReference>
<dbReference type="EC" id="1.7.1.7" evidence="1"/>
<dbReference type="AlphaFoldDB" id="A0A6C0EAR3"/>
<dbReference type="Gene3D" id="3.20.20.70">
    <property type="entry name" value="Aldolase class I"/>
    <property type="match status" value="1"/>
</dbReference>
<keyword evidence="4" id="KW-0630">Potassium</keyword>
<proteinExistence type="inferred from homology"/>
<name>A0A6C0EAR3_9ZZZZ</name>
<reference evidence="9" key="1">
    <citation type="journal article" date="2020" name="Nature">
        <title>Giant virus diversity and host interactions through global metagenomics.</title>
        <authorList>
            <person name="Schulz F."/>
            <person name="Roux S."/>
            <person name="Paez-Espino D."/>
            <person name="Jungbluth S."/>
            <person name="Walsh D.A."/>
            <person name="Denef V.J."/>
            <person name="McMahon K.D."/>
            <person name="Konstantinidis K.T."/>
            <person name="Eloe-Fadrosh E.A."/>
            <person name="Kyrpides N.C."/>
            <person name="Woyke T."/>
        </authorList>
    </citation>
    <scope>NUCLEOTIDE SEQUENCE</scope>
    <source>
        <strain evidence="9">GVMAG-M-3300023179-27</strain>
    </source>
</reference>
<dbReference type="InterPro" id="IPR050139">
    <property type="entry name" value="GMP_reductase"/>
</dbReference>
<evidence type="ECO:0000256" key="1">
    <source>
        <dbReference type="ARBA" id="ARBA00012678"/>
    </source>
</evidence>
<dbReference type="GO" id="GO:0009117">
    <property type="term" value="P:nucleotide metabolic process"/>
    <property type="evidence" value="ECO:0007669"/>
    <property type="project" value="InterPro"/>
</dbReference>
<dbReference type="HAMAP" id="MF_00596">
    <property type="entry name" value="GMP_reduct_type1"/>
    <property type="match status" value="1"/>
</dbReference>
<evidence type="ECO:0000256" key="2">
    <source>
        <dbReference type="ARBA" id="ARBA00015800"/>
    </source>
</evidence>
<keyword evidence="5" id="KW-0560">Oxidoreductase</keyword>
<comment type="catalytic activity">
    <reaction evidence="7">
        <text>IMP + NH4(+) + NADP(+) = GMP + NADPH + 2 H(+)</text>
        <dbReference type="Rhea" id="RHEA:17185"/>
        <dbReference type="ChEBI" id="CHEBI:15378"/>
        <dbReference type="ChEBI" id="CHEBI:28938"/>
        <dbReference type="ChEBI" id="CHEBI:57783"/>
        <dbReference type="ChEBI" id="CHEBI:58053"/>
        <dbReference type="ChEBI" id="CHEBI:58115"/>
        <dbReference type="ChEBI" id="CHEBI:58349"/>
        <dbReference type="EC" id="1.7.1.7"/>
    </reaction>
</comment>
<evidence type="ECO:0000256" key="4">
    <source>
        <dbReference type="ARBA" id="ARBA00022958"/>
    </source>
</evidence>
<dbReference type="PANTHER" id="PTHR43170:SF5">
    <property type="entry name" value="GMP REDUCTASE"/>
    <property type="match status" value="1"/>
</dbReference>
<dbReference type="InterPro" id="IPR013785">
    <property type="entry name" value="Aldolase_TIM"/>
</dbReference>
<protein>
    <recommendedName>
        <fullName evidence="2">GMP reductase</fullName>
        <ecNumber evidence="1">1.7.1.7</ecNumber>
    </recommendedName>
    <alternativeName>
        <fullName evidence="6">Guanosine 5'-monophosphate oxidoreductase</fullName>
    </alternativeName>
</protein>
<evidence type="ECO:0000256" key="7">
    <source>
        <dbReference type="ARBA" id="ARBA00048616"/>
    </source>
</evidence>
<feature type="domain" description="IMP dehydrogenase/GMP reductase" evidence="8">
    <location>
        <begin position="9"/>
        <end position="350"/>
    </location>
</feature>